<dbReference type="AlphaFoldDB" id="A0A2N3HXK2"/>
<dbReference type="RefSeq" id="WP_101261560.1">
    <property type="nucleotide sequence ID" value="NZ_MVDD01000007.1"/>
</dbReference>
<organism evidence="1 2">
    <name type="scientific">Labilibaculum filiforme</name>
    <dbReference type="NCBI Taxonomy" id="1940526"/>
    <lineage>
        <taxon>Bacteria</taxon>
        <taxon>Pseudomonadati</taxon>
        <taxon>Bacteroidota</taxon>
        <taxon>Bacteroidia</taxon>
        <taxon>Marinilabiliales</taxon>
        <taxon>Marinifilaceae</taxon>
        <taxon>Labilibaculum</taxon>
    </lineage>
</organism>
<accession>A0A2N3HXK2</accession>
<dbReference type="EMBL" id="MVDD01000007">
    <property type="protein sequence ID" value="PKQ62790.1"/>
    <property type="molecule type" value="Genomic_DNA"/>
</dbReference>
<comment type="caution">
    <text evidence="1">The sequence shown here is derived from an EMBL/GenBank/DDBJ whole genome shotgun (WGS) entry which is preliminary data.</text>
</comment>
<reference evidence="1 2" key="1">
    <citation type="journal article" date="2017" name="Front. Microbiol.">
        <title>Labilibaculum manganireducens gen. nov., sp. nov. and Labilibaculum filiforme sp. nov., Novel Bacteroidetes Isolated from Subsurface Sediments of the Baltic Sea.</title>
        <authorList>
            <person name="Vandieken V."/>
            <person name="Marshall I.P."/>
            <person name="Niemann H."/>
            <person name="Engelen B."/>
            <person name="Cypionka H."/>
        </authorList>
    </citation>
    <scope>NUCLEOTIDE SEQUENCE [LARGE SCALE GENOMIC DNA]</scope>
    <source>
        <strain evidence="1 2">59.16B</strain>
    </source>
</reference>
<keyword evidence="2" id="KW-1185">Reference proteome</keyword>
<evidence type="ECO:0000313" key="1">
    <source>
        <dbReference type="EMBL" id="PKQ62790.1"/>
    </source>
</evidence>
<sequence>MIYSWIYPKRGTADVFDQNNVGQYFTYDKNLTPDVLGIPAGNRIQRKFRVKGDMEYLKSTASDITWRGNTDVYTGGGEQFYIPDAKGMTNLELIE</sequence>
<dbReference type="Proteomes" id="UP000233535">
    <property type="component" value="Unassembled WGS sequence"/>
</dbReference>
<gene>
    <name evidence="1" type="ORF">BZG02_11360</name>
</gene>
<name>A0A2N3HXK2_9BACT</name>
<protein>
    <submittedName>
        <fullName evidence="1">Uncharacterized protein</fullName>
    </submittedName>
</protein>
<evidence type="ECO:0000313" key="2">
    <source>
        <dbReference type="Proteomes" id="UP000233535"/>
    </source>
</evidence>
<proteinExistence type="predicted"/>